<evidence type="ECO:0000259" key="2">
    <source>
        <dbReference type="Pfam" id="PF04715"/>
    </source>
</evidence>
<dbReference type="PANTHER" id="PTHR11236:SF18">
    <property type="entry name" value="AMINODEOXYCHORISMATE SYNTHASE"/>
    <property type="match status" value="1"/>
</dbReference>
<dbReference type="Gene3D" id="3.60.120.10">
    <property type="entry name" value="Anthranilate synthase"/>
    <property type="match status" value="1"/>
</dbReference>
<dbReference type="OrthoDB" id="9803598at2"/>
<reference evidence="3 4" key="1">
    <citation type="submission" date="2016-01" db="EMBL/GenBank/DDBJ databases">
        <authorList>
            <person name="Oliw E.H."/>
        </authorList>
    </citation>
    <scope>NUCLEOTIDE SEQUENCE [LARGE SCALE GENOMIC DNA]</scope>
    <source>
        <strain evidence="3 4">DY10</strain>
    </source>
</reference>
<protein>
    <submittedName>
        <fullName evidence="3">Aminobenzoate synthetase</fullName>
    </submittedName>
</protein>
<dbReference type="SUPFAM" id="SSF56322">
    <property type="entry name" value="ADC synthase"/>
    <property type="match status" value="1"/>
</dbReference>
<dbReference type="InterPro" id="IPR005801">
    <property type="entry name" value="ADC_synthase"/>
</dbReference>
<dbReference type="InterPro" id="IPR019999">
    <property type="entry name" value="Anth_synth_I-like"/>
</dbReference>
<sequence length="446" mass="50919">MVPAQLIVNDEFRWQALAWAVTQPGQFVAFLNNNGIAYPNDPFPNRLYVGAKRVVCLNAEKQSNTQRAQREVDFFKALADAQQVRPSHWVGYFGYDLKNQVEDLHSRNPDRLGFPDAYFVEPEWVLDFQGDTVFITGEGSADALLQTIRTHPSTPYPLYLTPHPLPPIRCRVSPDEYQANVRRVQQLIREGDVYELNYCIEFFREDALLDPLTTYRALTERSPMPFSSFLKLGDRYVLGASPERFLKKDGRRLISQPIKGTIRRGQSPAEDQSLRRQLLASEKERAENLMIVDLVRNDLARSAETGSVRVDELFGIYGFRQVYQMISTVSATLRERVSWADAIRHAFPMGSMTGAPKIRAMERIDELEVSRRGVYSGAIGYITPDNDFDFSVVIRSLLYNAQTRYTSFSVGSAITYDADPEEEWHECLLKAQAIRDVLETPLAQNR</sequence>
<proteinExistence type="predicted"/>
<dbReference type="GO" id="GO:0000162">
    <property type="term" value="P:L-tryptophan biosynthetic process"/>
    <property type="evidence" value="ECO:0007669"/>
    <property type="project" value="TreeGrafter"/>
</dbReference>
<feature type="domain" description="Chorismate-utilising enzyme C-terminal" evidence="1">
    <location>
        <begin position="174"/>
        <end position="430"/>
    </location>
</feature>
<dbReference type="GO" id="GO:0005737">
    <property type="term" value="C:cytoplasm"/>
    <property type="evidence" value="ECO:0007669"/>
    <property type="project" value="TreeGrafter"/>
</dbReference>
<dbReference type="InterPro" id="IPR006805">
    <property type="entry name" value="Anth_synth_I_N"/>
</dbReference>
<dbReference type="STRING" id="1178516.AWR27_13715"/>
<accession>A0A1P9WY31</accession>
<dbReference type="Pfam" id="PF04715">
    <property type="entry name" value="Anth_synt_I_N"/>
    <property type="match status" value="1"/>
</dbReference>
<evidence type="ECO:0000313" key="3">
    <source>
        <dbReference type="EMBL" id="AQG80281.1"/>
    </source>
</evidence>
<dbReference type="Pfam" id="PF00425">
    <property type="entry name" value="Chorismate_bind"/>
    <property type="match status" value="1"/>
</dbReference>
<dbReference type="KEGG" id="smon:AWR27_13715"/>
<organism evidence="3 4">
    <name type="scientific">Spirosoma montaniterrae</name>
    <dbReference type="NCBI Taxonomy" id="1178516"/>
    <lineage>
        <taxon>Bacteria</taxon>
        <taxon>Pseudomonadati</taxon>
        <taxon>Bacteroidota</taxon>
        <taxon>Cytophagia</taxon>
        <taxon>Cytophagales</taxon>
        <taxon>Cytophagaceae</taxon>
        <taxon>Spirosoma</taxon>
    </lineage>
</organism>
<dbReference type="InterPro" id="IPR015890">
    <property type="entry name" value="Chorismate_C"/>
</dbReference>
<dbReference type="EMBL" id="CP014263">
    <property type="protein sequence ID" value="AQG80281.1"/>
    <property type="molecule type" value="Genomic_DNA"/>
</dbReference>
<dbReference type="PANTHER" id="PTHR11236">
    <property type="entry name" value="AMINOBENZOATE/ANTHRANILATE SYNTHASE"/>
    <property type="match status" value="1"/>
</dbReference>
<feature type="domain" description="Anthranilate synthase component I N-terminal" evidence="2">
    <location>
        <begin position="90"/>
        <end position="128"/>
    </location>
</feature>
<dbReference type="PRINTS" id="PR00095">
    <property type="entry name" value="ANTSNTHASEI"/>
</dbReference>
<dbReference type="GO" id="GO:0046820">
    <property type="term" value="F:4-amino-4-deoxychorismate synthase activity"/>
    <property type="evidence" value="ECO:0007669"/>
    <property type="project" value="TreeGrafter"/>
</dbReference>
<dbReference type="GO" id="GO:0008153">
    <property type="term" value="P:4-aminobenzoate biosynthetic process"/>
    <property type="evidence" value="ECO:0007669"/>
    <property type="project" value="TreeGrafter"/>
</dbReference>
<evidence type="ECO:0000313" key="4">
    <source>
        <dbReference type="Proteomes" id="UP000187941"/>
    </source>
</evidence>
<dbReference type="Proteomes" id="UP000187941">
    <property type="component" value="Chromosome"/>
</dbReference>
<keyword evidence="4" id="KW-1185">Reference proteome</keyword>
<name>A0A1P9WY31_9BACT</name>
<gene>
    <name evidence="3" type="ORF">AWR27_13715</name>
</gene>
<dbReference type="AlphaFoldDB" id="A0A1P9WY31"/>
<evidence type="ECO:0000259" key="1">
    <source>
        <dbReference type="Pfam" id="PF00425"/>
    </source>
</evidence>